<keyword evidence="3" id="KW-1185">Reference proteome</keyword>
<name>A0A1U7J437_9CYAN</name>
<feature type="domain" description="Saccharopine dehydrogenase NADP binding" evidence="1">
    <location>
        <begin position="4"/>
        <end position="126"/>
    </location>
</feature>
<evidence type="ECO:0000313" key="2">
    <source>
        <dbReference type="EMBL" id="OKH47156.1"/>
    </source>
</evidence>
<organism evidence="2 3">
    <name type="scientific">Phormidium tenue NIES-30</name>
    <dbReference type="NCBI Taxonomy" id="549789"/>
    <lineage>
        <taxon>Bacteria</taxon>
        <taxon>Bacillati</taxon>
        <taxon>Cyanobacteriota</taxon>
        <taxon>Cyanophyceae</taxon>
        <taxon>Oscillatoriophycideae</taxon>
        <taxon>Oscillatoriales</taxon>
        <taxon>Oscillatoriaceae</taxon>
        <taxon>Phormidium</taxon>
    </lineage>
</organism>
<sequence>MQRVLIIGGCGRIGGSIAKDILAHTDAEVTITGRNPQLGTAALERLGSKVQFQRLDLSNQPEVKTAIAKADLVVHSAGPFHYRNADVLSVCIEQGVDYTDVSDERSFTRKALAMHAEAEAAGVTAVINTGVFPGISNSMVRQGVETLDKASSIQLSYIVAGSGGAGVTVMRTTFIGLQRPFDAWLNGVWQPVKPYTGRESLEFPAPYGKAHVYWYDMPESITLQQTFPVDNVITKFGVVPDFYNHATWTMAHWLPSVVLRNPQTVEFLAHVSHSMTSVTDRFSGTGVAMRCDIKGQQGGQEAHYVSTFAHENAAIATGLGTGSIAELMLTGKLKRPGVYPVEQALSTDLFKTTMNSRQLEIHETLRQAEVNA</sequence>
<evidence type="ECO:0000259" key="1">
    <source>
        <dbReference type="Pfam" id="PF03435"/>
    </source>
</evidence>
<dbReference type="Proteomes" id="UP000185557">
    <property type="component" value="Unassembled WGS sequence"/>
</dbReference>
<comment type="caution">
    <text evidence="2">The sequence shown here is derived from an EMBL/GenBank/DDBJ whole genome shotgun (WGS) entry which is preliminary data.</text>
</comment>
<proteinExistence type="predicted"/>
<evidence type="ECO:0000313" key="3">
    <source>
        <dbReference type="Proteomes" id="UP000185557"/>
    </source>
</evidence>
<dbReference type="EMBL" id="MRCG01000010">
    <property type="protein sequence ID" value="OKH47156.1"/>
    <property type="molecule type" value="Genomic_DNA"/>
</dbReference>
<dbReference type="Gene3D" id="3.30.360.10">
    <property type="entry name" value="Dihydrodipicolinate Reductase, domain 2"/>
    <property type="match status" value="1"/>
</dbReference>
<dbReference type="RefSeq" id="WP_073609104.1">
    <property type="nucleotide sequence ID" value="NZ_MRCG01000010.1"/>
</dbReference>
<accession>A0A1U7J437</accession>
<dbReference type="Gene3D" id="3.40.50.720">
    <property type="entry name" value="NAD(P)-binding Rossmann-like Domain"/>
    <property type="match status" value="1"/>
</dbReference>
<protein>
    <submittedName>
        <fullName evidence="2">Saccharopine dehydrogenase</fullName>
    </submittedName>
</protein>
<dbReference type="PANTHER" id="PTHR43796:SF2">
    <property type="entry name" value="CARBOXYNORSPERMIDINE SYNTHASE"/>
    <property type="match status" value="1"/>
</dbReference>
<reference evidence="2 3" key="1">
    <citation type="submission" date="2016-11" db="EMBL/GenBank/DDBJ databases">
        <title>Draft Genome Sequences of Nine Cyanobacterial Strains from Diverse Habitats.</title>
        <authorList>
            <person name="Zhu T."/>
            <person name="Hou S."/>
            <person name="Lu X."/>
            <person name="Hess W.R."/>
        </authorList>
    </citation>
    <scope>NUCLEOTIDE SEQUENCE [LARGE SCALE GENOMIC DNA]</scope>
    <source>
        <strain evidence="2 3">NIES-30</strain>
    </source>
</reference>
<gene>
    <name evidence="2" type="ORF">NIES30_14360</name>
</gene>
<dbReference type="SUPFAM" id="SSF51735">
    <property type="entry name" value="NAD(P)-binding Rossmann-fold domains"/>
    <property type="match status" value="1"/>
</dbReference>
<dbReference type="OrthoDB" id="528778at2"/>
<dbReference type="InterPro" id="IPR005097">
    <property type="entry name" value="Sacchrp_dh_NADP-bd"/>
</dbReference>
<dbReference type="STRING" id="549789.NIES30_14360"/>
<dbReference type="InterPro" id="IPR036291">
    <property type="entry name" value="NAD(P)-bd_dom_sf"/>
</dbReference>
<dbReference type="Pfam" id="PF03435">
    <property type="entry name" value="Sacchrp_dh_NADP"/>
    <property type="match status" value="1"/>
</dbReference>
<dbReference type="PANTHER" id="PTHR43796">
    <property type="entry name" value="CARBOXYNORSPERMIDINE SYNTHASE"/>
    <property type="match status" value="1"/>
</dbReference>
<dbReference type="AlphaFoldDB" id="A0A1U7J437"/>